<dbReference type="PANTHER" id="PTHR43465">
    <property type="entry name" value="DUF1680 DOMAIN PROTEIN (AFU_ORTHOLOGUE AFUA_1G08910)"/>
    <property type="match status" value="1"/>
</dbReference>
<dbReference type="InterPro" id="IPR008928">
    <property type="entry name" value="6-hairpin_glycosidase_sf"/>
</dbReference>
<evidence type="ECO:0008006" key="5">
    <source>
        <dbReference type="Google" id="ProtNLM"/>
    </source>
</evidence>
<dbReference type="OrthoDB" id="9757939at2"/>
<dbReference type="InterPro" id="IPR049046">
    <property type="entry name" value="Beta-AFase-like_GH127_middle"/>
</dbReference>
<comment type="caution">
    <text evidence="3">The sequence shown here is derived from an EMBL/GenBank/DDBJ whole genome shotgun (WGS) entry which is preliminary data.</text>
</comment>
<feature type="domain" description="Non-reducing end beta-L-arabinofuranosidase-like GH127 catalytic" evidence="1">
    <location>
        <begin position="331"/>
        <end position="646"/>
    </location>
</feature>
<dbReference type="Gene3D" id="2.60.120.260">
    <property type="entry name" value="Galactose-binding domain-like"/>
    <property type="match status" value="1"/>
</dbReference>
<feature type="domain" description="Non-reducing end beta-L-arabinofuranosidase-like GH127 middle" evidence="2">
    <location>
        <begin position="674"/>
        <end position="755"/>
    </location>
</feature>
<dbReference type="Pfam" id="PF20736">
    <property type="entry name" value="Glyco_hydro127M"/>
    <property type="match status" value="1"/>
</dbReference>
<dbReference type="RefSeq" id="WP_154281210.1">
    <property type="nucleotide sequence ID" value="NZ_JBHUJQ010000001.1"/>
</dbReference>
<sequence>MKKYTLLLFVISIFILQAHGQGLLLNGKWKYNFADKKNYSDADFDDKAWKEISGKLSWTMAELPKESPIVWLRKTVVIPSSLKKELNKTGALAFFIGQTDQTYDAFFNGKLIGTTKSGDTRKGYLVNPAQIKWDEENTFAIRMKHWWSYNTLEGMPEFGAAPPAQMFVFTVGAKGITNKQQVSNKEITFTCTVQNKSEKAVDGIIKADFFDLDHVKLSSLEKKVKLNSGSNTVDFVFKSTSPFLKIEYAVVVPEYQYTGLWNDEYGYKNIPYHVAFPVIANKVGEEFKPAALNNQKLTGWLGDKMKVNIEKRLYRIDEDKILGSFINRPGNHPWIGEHIGKFLEAACNSYENTMDPALKIQIDRSAQKLIAAQLSDGYLGTYAMDNHWTGWDVWSHKYDLIGLLKYYEISGFKPALKAADKIGDLLCQKFGTAKGQKNILNAGGHVGMAATCILDPMTDLYRFTGNKKYLDFCYYIIKSFDEPKGPRIISTLGTLGRVDKTANGKAYEMLSNLVGVIKLYKITGDTYYLTPILNAWKDIVANRLYITGTSSSKEHFMDNHLLPAETEDNMGEGCVTTTWVQLNYQLFCLTGKIEYLNELERSVYNHLIGAQDPHTGFVSYYTPLMGKKACIDYQSCCASSVPRGIAMIPLFANGKIKGAPSFFLYQPGVFKTNLDNKEKTSVEFTTQTQFPTNGKVSIVVNPAIARQFAVQLRKPYWADDFTVWVNNKKHKTTSTDFATLDRVWKKGDKIDITFNIATKVLSGSISYPGKIAIQRGPQVLVVDNMLNQKASADILLNGKQIKLNAVSSVLPADWAGNQAYEVLGAANGKEQKLILVPFADAGQTGGTITTWLSDRSKMK</sequence>
<reference evidence="3 4" key="1">
    <citation type="submission" date="2019-11" db="EMBL/GenBank/DDBJ databases">
        <title>Pedobacter petrophilus genome.</title>
        <authorList>
            <person name="Feldbauer M.J."/>
            <person name="Newman J.D."/>
        </authorList>
    </citation>
    <scope>NUCLEOTIDE SEQUENCE [LARGE SCALE GENOMIC DNA]</scope>
    <source>
        <strain evidence="3 4">LMG 29686</strain>
    </source>
</reference>
<accession>A0A7K0FZG0</accession>
<dbReference type="InterPro" id="IPR049174">
    <property type="entry name" value="Beta-AFase-like"/>
</dbReference>
<evidence type="ECO:0000259" key="2">
    <source>
        <dbReference type="Pfam" id="PF20736"/>
    </source>
</evidence>
<dbReference type="SUPFAM" id="SSF49785">
    <property type="entry name" value="Galactose-binding domain-like"/>
    <property type="match status" value="1"/>
</dbReference>
<gene>
    <name evidence="3" type="ORF">GJU39_12890</name>
</gene>
<dbReference type="SUPFAM" id="SSF48208">
    <property type="entry name" value="Six-hairpin glycosidases"/>
    <property type="match status" value="1"/>
</dbReference>
<protein>
    <recommendedName>
        <fullName evidence="5">Glycoside hydrolase family 127 protein</fullName>
    </recommendedName>
</protein>
<dbReference type="Pfam" id="PF07944">
    <property type="entry name" value="Beta-AFase-like_GH127_cat"/>
    <property type="match status" value="1"/>
</dbReference>
<organism evidence="3 4">
    <name type="scientific">Pedobacter petrophilus</name>
    <dbReference type="NCBI Taxonomy" id="1908241"/>
    <lineage>
        <taxon>Bacteria</taxon>
        <taxon>Pseudomonadati</taxon>
        <taxon>Bacteroidota</taxon>
        <taxon>Sphingobacteriia</taxon>
        <taxon>Sphingobacteriales</taxon>
        <taxon>Sphingobacteriaceae</taxon>
        <taxon>Pedobacter</taxon>
    </lineage>
</organism>
<keyword evidence="4" id="KW-1185">Reference proteome</keyword>
<dbReference type="Proteomes" id="UP000487757">
    <property type="component" value="Unassembled WGS sequence"/>
</dbReference>
<evidence type="ECO:0000313" key="4">
    <source>
        <dbReference type="Proteomes" id="UP000487757"/>
    </source>
</evidence>
<dbReference type="AlphaFoldDB" id="A0A7K0FZG0"/>
<name>A0A7K0FZG0_9SPHI</name>
<dbReference type="InterPro" id="IPR012878">
    <property type="entry name" value="Beta-AFase-like_GH127_cat"/>
</dbReference>
<evidence type="ECO:0000313" key="3">
    <source>
        <dbReference type="EMBL" id="MRX76983.1"/>
    </source>
</evidence>
<evidence type="ECO:0000259" key="1">
    <source>
        <dbReference type="Pfam" id="PF07944"/>
    </source>
</evidence>
<dbReference type="EMBL" id="WKKH01000018">
    <property type="protein sequence ID" value="MRX76983.1"/>
    <property type="molecule type" value="Genomic_DNA"/>
</dbReference>
<dbReference type="PANTHER" id="PTHR43465:SF2">
    <property type="entry name" value="DUF1680 DOMAIN PROTEIN (AFU_ORTHOLOGUE AFUA_1G08910)"/>
    <property type="match status" value="1"/>
</dbReference>
<dbReference type="GO" id="GO:0005975">
    <property type="term" value="P:carbohydrate metabolic process"/>
    <property type="evidence" value="ECO:0007669"/>
    <property type="project" value="InterPro"/>
</dbReference>
<dbReference type="InterPro" id="IPR008979">
    <property type="entry name" value="Galactose-bd-like_sf"/>
</dbReference>
<proteinExistence type="predicted"/>